<dbReference type="PANTHER" id="PTHR34386">
    <property type="entry name" value="GLUTAREDOXIN"/>
    <property type="match status" value="1"/>
</dbReference>
<reference evidence="2 3" key="1">
    <citation type="submission" date="2024-10" db="EMBL/GenBank/DDBJ databases">
        <title>The Natural Products Discovery Center: Release of the First 8490 Sequenced Strains for Exploring Actinobacteria Biosynthetic Diversity.</title>
        <authorList>
            <person name="Kalkreuter E."/>
            <person name="Kautsar S.A."/>
            <person name="Yang D."/>
            <person name="Bader C.D."/>
            <person name="Teijaro C.N."/>
            <person name="Fluegel L."/>
            <person name="Davis C.M."/>
            <person name="Simpson J.R."/>
            <person name="Lauterbach L."/>
            <person name="Steele A.D."/>
            <person name="Gui C."/>
            <person name="Meng S."/>
            <person name="Li G."/>
            <person name="Viehrig K."/>
            <person name="Ye F."/>
            <person name="Su P."/>
            <person name="Kiefer A.F."/>
            <person name="Nichols A."/>
            <person name="Cepeda A.J."/>
            <person name="Yan W."/>
            <person name="Fan B."/>
            <person name="Jiang Y."/>
            <person name="Adhikari A."/>
            <person name="Zheng C.-J."/>
            <person name="Schuster L."/>
            <person name="Cowan T.M."/>
            <person name="Smanski M.J."/>
            <person name="Chevrette M.G."/>
            <person name="De Carvalho L.P.S."/>
            <person name="Shen B."/>
        </authorList>
    </citation>
    <scope>NUCLEOTIDE SEQUENCE [LARGE SCALE GENOMIC DNA]</scope>
    <source>
        <strain evidence="2 3">NPDC012540</strain>
    </source>
</reference>
<dbReference type="RefSeq" id="WP_387905978.1">
    <property type="nucleotide sequence ID" value="NZ_JBIBEG010000007.1"/>
</dbReference>
<dbReference type="Proteomes" id="UP001602322">
    <property type="component" value="Unassembled WGS sequence"/>
</dbReference>
<feature type="domain" description="Glutaredoxin" evidence="1">
    <location>
        <begin position="9"/>
        <end position="66"/>
    </location>
</feature>
<gene>
    <name evidence="2" type="ORF">ACFY8O_25195</name>
</gene>
<dbReference type="InterPro" id="IPR036249">
    <property type="entry name" value="Thioredoxin-like_sf"/>
</dbReference>
<sequence>MTEERGGMVVYWRPGCPYCMKLRLRLRFSCLTYTEVNIWRDKDAAAFVRSVADGNETVPTVSVAGRALVNPSKRQVVRAVTEHAPHLLPAKAAPER</sequence>
<accession>A0ABW6XBT7</accession>
<dbReference type="Gene3D" id="3.40.30.10">
    <property type="entry name" value="Glutaredoxin"/>
    <property type="match status" value="1"/>
</dbReference>
<organism evidence="2 3">
    <name type="scientific">Streptomyces argenteolus</name>
    <dbReference type="NCBI Taxonomy" id="67274"/>
    <lineage>
        <taxon>Bacteria</taxon>
        <taxon>Bacillati</taxon>
        <taxon>Actinomycetota</taxon>
        <taxon>Actinomycetes</taxon>
        <taxon>Kitasatosporales</taxon>
        <taxon>Streptomycetaceae</taxon>
        <taxon>Streptomyces</taxon>
    </lineage>
</organism>
<protein>
    <submittedName>
        <fullName evidence="2">Glutaredoxin domain-containing protein</fullName>
    </submittedName>
</protein>
<evidence type="ECO:0000259" key="1">
    <source>
        <dbReference type="Pfam" id="PF00462"/>
    </source>
</evidence>
<dbReference type="EMBL" id="JBIBEG010000007">
    <property type="protein sequence ID" value="MFF5899194.1"/>
    <property type="molecule type" value="Genomic_DNA"/>
</dbReference>
<dbReference type="InterPro" id="IPR051548">
    <property type="entry name" value="Grx-like_ET"/>
</dbReference>
<name>A0ABW6XBT7_9ACTN</name>
<dbReference type="PANTHER" id="PTHR34386:SF1">
    <property type="entry name" value="GLUTAREDOXIN-LIKE PROTEIN NRDH"/>
    <property type="match status" value="1"/>
</dbReference>
<evidence type="ECO:0000313" key="2">
    <source>
        <dbReference type="EMBL" id="MFF5899194.1"/>
    </source>
</evidence>
<evidence type="ECO:0000313" key="3">
    <source>
        <dbReference type="Proteomes" id="UP001602322"/>
    </source>
</evidence>
<comment type="caution">
    <text evidence="2">The sequence shown here is derived from an EMBL/GenBank/DDBJ whole genome shotgun (WGS) entry which is preliminary data.</text>
</comment>
<keyword evidence="3" id="KW-1185">Reference proteome</keyword>
<proteinExistence type="predicted"/>
<dbReference type="InterPro" id="IPR002109">
    <property type="entry name" value="Glutaredoxin"/>
</dbReference>
<dbReference type="PROSITE" id="PS51354">
    <property type="entry name" value="GLUTAREDOXIN_2"/>
    <property type="match status" value="1"/>
</dbReference>
<dbReference type="SUPFAM" id="SSF52833">
    <property type="entry name" value="Thioredoxin-like"/>
    <property type="match status" value="1"/>
</dbReference>
<dbReference type="Pfam" id="PF00462">
    <property type="entry name" value="Glutaredoxin"/>
    <property type="match status" value="1"/>
</dbReference>